<dbReference type="Proteomes" id="UP000019149">
    <property type="component" value="Unassembled WGS sequence"/>
</dbReference>
<dbReference type="Gene3D" id="2.120.10.80">
    <property type="entry name" value="Kelch-type beta propeller"/>
    <property type="match status" value="1"/>
</dbReference>
<dbReference type="AlphaFoldDB" id="W6ULB7"/>
<accession>W6ULB7</accession>
<dbReference type="PANTHER" id="PTHR44826">
    <property type="entry name" value="SPORE COAT PROTEIN SP85"/>
    <property type="match status" value="1"/>
</dbReference>
<dbReference type="InterPro" id="IPR051860">
    <property type="entry name" value="Plasmodium_CSP_Invasion"/>
</dbReference>
<dbReference type="GeneID" id="36346540"/>
<dbReference type="CTD" id="36346540"/>
<evidence type="ECO:0000313" key="2">
    <source>
        <dbReference type="EMBL" id="EUB54314.1"/>
    </source>
</evidence>
<reference evidence="2 3" key="1">
    <citation type="journal article" date="2013" name="Nat. Genet.">
        <title>The genome of the hydatid tapeworm Echinococcus granulosus.</title>
        <authorList>
            <person name="Zheng H."/>
            <person name="Zhang W."/>
            <person name="Zhang L."/>
            <person name="Zhang Z."/>
            <person name="Li J."/>
            <person name="Lu G."/>
            <person name="Zhu Y."/>
            <person name="Wang Y."/>
            <person name="Huang Y."/>
            <person name="Liu J."/>
            <person name="Kang H."/>
            <person name="Chen J."/>
            <person name="Wang L."/>
            <person name="Chen A."/>
            <person name="Yu S."/>
            <person name="Gao Z."/>
            <person name="Jin L."/>
            <person name="Gu W."/>
            <person name="Wang Z."/>
            <person name="Zhao L."/>
            <person name="Shi B."/>
            <person name="Wen H."/>
            <person name="Lin R."/>
            <person name="Jones M.K."/>
            <person name="Brejova B."/>
            <person name="Vinar T."/>
            <person name="Zhao G."/>
            <person name="McManus D.P."/>
            <person name="Chen Z."/>
            <person name="Zhou Y."/>
            <person name="Wang S."/>
        </authorList>
    </citation>
    <scope>NUCLEOTIDE SEQUENCE [LARGE SCALE GENOMIC DNA]</scope>
</reference>
<name>W6ULB7_ECHGR</name>
<dbReference type="STRING" id="6210.W6ULB7"/>
<sequence length="491" mass="54315">MRDRNVWCILCQALRRTLTYTTTLQQVMETVSYLDETAVSSVRQKFCLFREQRKLNDLRITVSKHFDVLLERICQGGVSAVTKLQALSKWLYGERKGRDVAERAEAFTKMLSSHPPRCKEVLIITGMEITAGAWILKSAPQLQPDESFSAEVPGHNVSTVLSSKYYALDNWNEESLFGQWITEIAALPNSPSKGSNAVGILLLREMNQSSFLAASQMVNVFLLAKNWTPPPANMPSARQCTSALNIPHIGIVVVGGWNGAEMLVEDPSGEGGWRWIELNPMLEALSRPGIAYFNGCVVVDGGQLEQQQITVECLPLTSVEQPTAPQWTRLHGVDKRCLDYTSLVTFSNRLIMLTDAQARLLIAFRMWDVGKYPLLSSTSLHACCRRLPTDRPICPFINPLAIYSLPPLVSLFFCASTSIHPSIHPSTHPSAHSSNHPSIHASIHPSVVKLFAAQRSALLTEQPTGGQRGHLIGPLTSADESHQQGARTLAR</sequence>
<dbReference type="InterPro" id="IPR015915">
    <property type="entry name" value="Kelch-typ_b-propeller"/>
</dbReference>
<dbReference type="EMBL" id="APAU02000277">
    <property type="protein sequence ID" value="EUB54314.1"/>
    <property type="molecule type" value="Genomic_DNA"/>
</dbReference>
<evidence type="ECO:0000256" key="1">
    <source>
        <dbReference type="SAM" id="MobiDB-lite"/>
    </source>
</evidence>
<gene>
    <name evidence="2" type="ORF">EGR_10825</name>
</gene>
<comment type="caution">
    <text evidence="2">The sequence shown here is derived from an EMBL/GenBank/DDBJ whole genome shotgun (WGS) entry which is preliminary data.</text>
</comment>
<keyword evidence="3" id="KW-1185">Reference proteome</keyword>
<dbReference type="SUPFAM" id="SSF117281">
    <property type="entry name" value="Kelch motif"/>
    <property type="match status" value="1"/>
</dbReference>
<feature type="region of interest" description="Disordered" evidence="1">
    <location>
        <begin position="462"/>
        <end position="491"/>
    </location>
</feature>
<evidence type="ECO:0000313" key="3">
    <source>
        <dbReference type="Proteomes" id="UP000019149"/>
    </source>
</evidence>
<dbReference type="RefSeq" id="XP_024345510.1">
    <property type="nucleotide sequence ID" value="XM_024500074.1"/>
</dbReference>
<proteinExistence type="predicted"/>
<dbReference type="PANTHER" id="PTHR44826:SF5">
    <property type="entry name" value="DYNEIN HEAVY CHAIN"/>
    <property type="match status" value="1"/>
</dbReference>
<evidence type="ECO:0008006" key="4">
    <source>
        <dbReference type="Google" id="ProtNLM"/>
    </source>
</evidence>
<dbReference type="OrthoDB" id="6282652at2759"/>
<protein>
    <recommendedName>
        <fullName evidence="4">BACK domain-containing protein</fullName>
    </recommendedName>
</protein>
<organism evidence="2 3">
    <name type="scientific">Echinococcus granulosus</name>
    <name type="common">Hydatid tapeworm</name>
    <dbReference type="NCBI Taxonomy" id="6210"/>
    <lineage>
        <taxon>Eukaryota</taxon>
        <taxon>Metazoa</taxon>
        <taxon>Spiralia</taxon>
        <taxon>Lophotrochozoa</taxon>
        <taxon>Platyhelminthes</taxon>
        <taxon>Cestoda</taxon>
        <taxon>Eucestoda</taxon>
        <taxon>Cyclophyllidea</taxon>
        <taxon>Taeniidae</taxon>
        <taxon>Echinococcus</taxon>
        <taxon>Echinococcus granulosus group</taxon>
    </lineage>
</organism>
<dbReference type="KEGG" id="egl:EGR_10825"/>